<evidence type="ECO:0000313" key="1">
    <source>
        <dbReference type="EMBL" id="KHG13601.1"/>
    </source>
</evidence>
<keyword evidence="2" id="KW-1185">Reference proteome</keyword>
<dbReference type="Proteomes" id="UP000032142">
    <property type="component" value="Unassembled WGS sequence"/>
</dbReference>
<protein>
    <submittedName>
        <fullName evidence="1">Uncharacterized protein</fullName>
    </submittedName>
</protein>
<organism evidence="1 2">
    <name type="scientific">Gossypium arboreum</name>
    <name type="common">Tree cotton</name>
    <name type="synonym">Gossypium nanking</name>
    <dbReference type="NCBI Taxonomy" id="29729"/>
    <lineage>
        <taxon>Eukaryota</taxon>
        <taxon>Viridiplantae</taxon>
        <taxon>Streptophyta</taxon>
        <taxon>Embryophyta</taxon>
        <taxon>Tracheophyta</taxon>
        <taxon>Spermatophyta</taxon>
        <taxon>Magnoliopsida</taxon>
        <taxon>eudicotyledons</taxon>
        <taxon>Gunneridae</taxon>
        <taxon>Pentapetalae</taxon>
        <taxon>rosids</taxon>
        <taxon>malvids</taxon>
        <taxon>Malvales</taxon>
        <taxon>Malvaceae</taxon>
        <taxon>Malvoideae</taxon>
        <taxon>Gossypium</taxon>
    </lineage>
</organism>
<accession>A0A0B0NR71</accession>
<sequence>MSGTWHRPRDVSQCKTCLGHASATR</sequence>
<evidence type="ECO:0000313" key="2">
    <source>
        <dbReference type="Proteomes" id="UP000032142"/>
    </source>
</evidence>
<gene>
    <name evidence="1" type="ORF">F383_17073</name>
</gene>
<name>A0A0B0NR71_GOSAR</name>
<dbReference type="EMBL" id="KN399950">
    <property type="protein sequence ID" value="KHG13601.1"/>
    <property type="molecule type" value="Genomic_DNA"/>
</dbReference>
<dbReference type="AlphaFoldDB" id="A0A0B0NR71"/>
<reference evidence="2" key="1">
    <citation type="submission" date="2014-09" db="EMBL/GenBank/DDBJ databases">
        <authorList>
            <person name="Mudge J."/>
            <person name="Ramaraj T."/>
            <person name="Lindquist I.E."/>
            <person name="Bharti A.K."/>
            <person name="Sundararajan A."/>
            <person name="Cameron C.T."/>
            <person name="Woodward J.E."/>
            <person name="May G.D."/>
            <person name="Brubaker C."/>
            <person name="Broadhvest J."/>
            <person name="Wilkins T.A."/>
        </authorList>
    </citation>
    <scope>NUCLEOTIDE SEQUENCE</scope>
    <source>
        <strain evidence="2">cv. AKA8401</strain>
    </source>
</reference>
<proteinExistence type="predicted"/>